<accession>A0A9P8RJ58</accession>
<evidence type="ECO:0000256" key="6">
    <source>
        <dbReference type="ARBA" id="ARBA00023049"/>
    </source>
</evidence>
<keyword evidence="3" id="KW-0479">Metal-binding</keyword>
<evidence type="ECO:0008006" key="9">
    <source>
        <dbReference type="Google" id="ProtNLM"/>
    </source>
</evidence>
<gene>
    <name evidence="7" type="ORF">BKA67DRAFT_527435</name>
</gene>
<evidence type="ECO:0000256" key="5">
    <source>
        <dbReference type="ARBA" id="ARBA00022833"/>
    </source>
</evidence>
<dbReference type="EMBL" id="JAGPXC010000012">
    <property type="protein sequence ID" value="KAH6645076.1"/>
    <property type="molecule type" value="Genomic_DNA"/>
</dbReference>
<dbReference type="GO" id="GO:0006508">
    <property type="term" value="P:proteolysis"/>
    <property type="evidence" value="ECO:0007669"/>
    <property type="project" value="UniProtKB-KW"/>
</dbReference>
<evidence type="ECO:0000256" key="2">
    <source>
        <dbReference type="ARBA" id="ARBA00022670"/>
    </source>
</evidence>
<reference evidence="7" key="1">
    <citation type="journal article" date="2021" name="Nat. Commun.">
        <title>Genetic determinants of endophytism in the Arabidopsis root mycobiome.</title>
        <authorList>
            <person name="Mesny F."/>
            <person name="Miyauchi S."/>
            <person name="Thiergart T."/>
            <person name="Pickel B."/>
            <person name="Atanasova L."/>
            <person name="Karlsson M."/>
            <person name="Huettel B."/>
            <person name="Barry K.W."/>
            <person name="Haridas S."/>
            <person name="Chen C."/>
            <person name="Bauer D."/>
            <person name="Andreopoulos W."/>
            <person name="Pangilinan J."/>
            <person name="LaButti K."/>
            <person name="Riley R."/>
            <person name="Lipzen A."/>
            <person name="Clum A."/>
            <person name="Drula E."/>
            <person name="Henrissat B."/>
            <person name="Kohler A."/>
            <person name="Grigoriev I.V."/>
            <person name="Martin F.M."/>
            <person name="Hacquard S."/>
        </authorList>
    </citation>
    <scope>NUCLEOTIDE SEQUENCE</scope>
    <source>
        <strain evidence="7">MPI-SDFR-AT-0073</strain>
    </source>
</reference>
<organism evidence="7 8">
    <name type="scientific">Truncatella angustata</name>
    <dbReference type="NCBI Taxonomy" id="152316"/>
    <lineage>
        <taxon>Eukaryota</taxon>
        <taxon>Fungi</taxon>
        <taxon>Dikarya</taxon>
        <taxon>Ascomycota</taxon>
        <taxon>Pezizomycotina</taxon>
        <taxon>Sordariomycetes</taxon>
        <taxon>Xylariomycetidae</taxon>
        <taxon>Amphisphaeriales</taxon>
        <taxon>Sporocadaceae</taxon>
        <taxon>Truncatella</taxon>
    </lineage>
</organism>
<dbReference type="Gene3D" id="3.40.390.10">
    <property type="entry name" value="Collagenase (Catalytic Domain)"/>
    <property type="match status" value="1"/>
</dbReference>
<dbReference type="Proteomes" id="UP000758603">
    <property type="component" value="Unassembled WGS sequence"/>
</dbReference>
<sequence>MSSSKPCAHTHLQHETSAYANIAGFHRPDADRRLAATTKSGRNPWKVKGIRDTTIESEILKSAQELAVAFPAPLVLPNDHLALDPKDPPQSFRSWLLEGERNKPTKRRKTLYVASVPEITKQMQHMSSWLKPNIADGGHNKQSQAPASAMEPLLAKDFVDYLGAFYHGMSVKPFPQRLQFVPWAEKRTSGAKENHVGLTIEQKCVRIRARPSPDGIFSGQLNLEDILDAAIEMLPTDAYALVLLIDHDMYEDEDDDFCCGRAYGGSRVCVVSSARYQPVLDQFENIDYNHMWPASHCKSYVDKICRMGGMTTSKQKPQMPLTRLSHLRSAIDEANGDTTSGSLQYQRGLWLSRLVRTVSHELGHCLGMGHCSYYACVMQGTAGMAEDLRQPPYLCPVCLSKITHAVAWELQGLDEELKQNYITKRYEALIELCDKWKSVGMFAAYGAWLRARLEPVNFGQP</sequence>
<keyword evidence="6" id="KW-0482">Metalloprotease</keyword>
<protein>
    <recommendedName>
        <fullName evidence="9">Archaemetzincin-2</fullName>
    </recommendedName>
</protein>
<dbReference type="PANTHER" id="PTHR15910">
    <property type="entry name" value="ARCHAEMETZINCIN"/>
    <property type="match status" value="1"/>
</dbReference>
<comment type="caution">
    <text evidence="7">The sequence shown here is derived from an EMBL/GenBank/DDBJ whole genome shotgun (WGS) entry which is preliminary data.</text>
</comment>
<dbReference type="SUPFAM" id="SSF55486">
    <property type="entry name" value="Metalloproteases ('zincins'), catalytic domain"/>
    <property type="match status" value="1"/>
</dbReference>
<evidence type="ECO:0000313" key="8">
    <source>
        <dbReference type="Proteomes" id="UP000758603"/>
    </source>
</evidence>
<dbReference type="GO" id="GO:0008237">
    <property type="term" value="F:metallopeptidase activity"/>
    <property type="evidence" value="ECO:0007669"/>
    <property type="project" value="UniProtKB-KW"/>
</dbReference>
<dbReference type="RefSeq" id="XP_045951590.1">
    <property type="nucleotide sequence ID" value="XM_046098857.1"/>
</dbReference>
<dbReference type="GeneID" id="70127749"/>
<dbReference type="InterPro" id="IPR012962">
    <property type="entry name" value="Pept_M54_archaemetzincn"/>
</dbReference>
<keyword evidence="5" id="KW-0862">Zinc</keyword>
<dbReference type="GO" id="GO:0046872">
    <property type="term" value="F:metal ion binding"/>
    <property type="evidence" value="ECO:0007669"/>
    <property type="project" value="UniProtKB-KW"/>
</dbReference>
<evidence type="ECO:0000256" key="4">
    <source>
        <dbReference type="ARBA" id="ARBA00022801"/>
    </source>
</evidence>
<dbReference type="InterPro" id="IPR024079">
    <property type="entry name" value="MetalloPept_cat_dom_sf"/>
</dbReference>
<dbReference type="OrthoDB" id="2365600at2759"/>
<name>A0A9P8RJ58_9PEZI</name>
<dbReference type="Pfam" id="PF07998">
    <property type="entry name" value="Peptidase_M54"/>
    <property type="match status" value="1"/>
</dbReference>
<dbReference type="CDD" id="cd11375">
    <property type="entry name" value="Peptidase_M54"/>
    <property type="match status" value="1"/>
</dbReference>
<proteinExistence type="predicted"/>
<dbReference type="PANTHER" id="PTHR15910:SF1">
    <property type="entry name" value="ARCHAEMETZINCIN-2"/>
    <property type="match status" value="1"/>
</dbReference>
<keyword evidence="8" id="KW-1185">Reference proteome</keyword>
<dbReference type="AlphaFoldDB" id="A0A9P8RJ58"/>
<evidence type="ECO:0000256" key="1">
    <source>
        <dbReference type="ARBA" id="ARBA00001947"/>
    </source>
</evidence>
<comment type="cofactor">
    <cofactor evidence="1">
        <name>Zn(2+)</name>
        <dbReference type="ChEBI" id="CHEBI:29105"/>
    </cofactor>
</comment>
<keyword evidence="4" id="KW-0378">Hydrolase</keyword>
<keyword evidence="2" id="KW-0645">Protease</keyword>
<evidence type="ECO:0000256" key="3">
    <source>
        <dbReference type="ARBA" id="ARBA00022723"/>
    </source>
</evidence>
<evidence type="ECO:0000313" key="7">
    <source>
        <dbReference type="EMBL" id="KAH6645076.1"/>
    </source>
</evidence>